<evidence type="ECO:0000313" key="2">
    <source>
        <dbReference type="EMBL" id="KAA8674229.1"/>
    </source>
</evidence>
<dbReference type="GO" id="GO:0003677">
    <property type="term" value="F:DNA binding"/>
    <property type="evidence" value="ECO:0007669"/>
    <property type="project" value="InterPro"/>
</dbReference>
<dbReference type="EMBL" id="VXJS01000008">
    <property type="protein sequence ID" value="KAA8674229.1"/>
    <property type="molecule type" value="Genomic_DNA"/>
</dbReference>
<comment type="caution">
    <text evidence="2">The sequence shown here is derived from an EMBL/GenBank/DDBJ whole genome shotgun (WGS) entry which is preliminary data.</text>
</comment>
<dbReference type="Proteomes" id="UP000322521">
    <property type="component" value="Unassembled WGS sequence"/>
</dbReference>
<accession>A0A5M9NVR9</accession>
<organism evidence="2 3">
    <name type="scientific">Vibrio gigantis</name>
    <dbReference type="NCBI Taxonomy" id="296199"/>
    <lineage>
        <taxon>Bacteria</taxon>
        <taxon>Pseudomonadati</taxon>
        <taxon>Pseudomonadota</taxon>
        <taxon>Gammaproteobacteria</taxon>
        <taxon>Vibrionales</taxon>
        <taxon>Vibrionaceae</taxon>
        <taxon>Vibrio</taxon>
    </lineage>
</organism>
<dbReference type="PROSITE" id="PS50943">
    <property type="entry name" value="HTH_CROC1"/>
    <property type="match status" value="1"/>
</dbReference>
<dbReference type="AlphaFoldDB" id="A0A5M9NVR9"/>
<proteinExistence type="predicted"/>
<dbReference type="SUPFAM" id="SSF47413">
    <property type="entry name" value="lambda repressor-like DNA-binding domains"/>
    <property type="match status" value="1"/>
</dbReference>
<feature type="domain" description="HTH cro/C1-type" evidence="1">
    <location>
        <begin position="15"/>
        <end position="69"/>
    </location>
</feature>
<keyword evidence="3" id="KW-1185">Reference proteome</keyword>
<reference evidence="2 3" key="1">
    <citation type="submission" date="2019-09" db="EMBL/GenBank/DDBJ databases">
        <title>Draft genome sequence of various Type strains from the CCUG.</title>
        <authorList>
            <person name="Pineiro-Iglesias B."/>
            <person name="Tunovic T."/>
            <person name="Unosson C."/>
            <person name="Inganas E."/>
            <person name="Ohlen M."/>
            <person name="Cardew S."/>
            <person name="Jensie-Markopoulos S."/>
            <person name="Salva-Serra F."/>
            <person name="Jaen-Luchoro D."/>
            <person name="Karlsson R."/>
            <person name="Svensson-Stadler L."/>
            <person name="Chun J."/>
            <person name="Moore E."/>
        </authorList>
    </citation>
    <scope>NUCLEOTIDE SEQUENCE [LARGE SCALE GENOMIC DNA]</scope>
    <source>
        <strain evidence="2 3">CCUG 56969T</strain>
    </source>
</reference>
<dbReference type="SMART" id="SM00530">
    <property type="entry name" value="HTH_XRE"/>
    <property type="match status" value="1"/>
</dbReference>
<dbReference type="CDD" id="cd00093">
    <property type="entry name" value="HTH_XRE"/>
    <property type="match status" value="1"/>
</dbReference>
<evidence type="ECO:0000259" key="1">
    <source>
        <dbReference type="PROSITE" id="PS50943"/>
    </source>
</evidence>
<dbReference type="Pfam" id="PF01381">
    <property type="entry name" value="HTH_3"/>
    <property type="match status" value="1"/>
</dbReference>
<evidence type="ECO:0000313" key="3">
    <source>
        <dbReference type="Proteomes" id="UP000322521"/>
    </source>
</evidence>
<dbReference type="InterPro" id="IPR010982">
    <property type="entry name" value="Lambda_DNA-bd_dom_sf"/>
</dbReference>
<dbReference type="Gene3D" id="1.10.260.40">
    <property type="entry name" value="lambda repressor-like DNA-binding domains"/>
    <property type="match status" value="1"/>
</dbReference>
<name>A0A5M9NVR9_9VIBR</name>
<gene>
    <name evidence="2" type="ORF">F4W18_14615</name>
</gene>
<protein>
    <submittedName>
        <fullName evidence="2">Helix-turn-helix transcriptional regulator</fullName>
    </submittedName>
</protein>
<dbReference type="InterPro" id="IPR001387">
    <property type="entry name" value="Cro/C1-type_HTH"/>
</dbReference>
<dbReference type="RefSeq" id="WP_086712992.1">
    <property type="nucleotide sequence ID" value="NZ_AP025492.1"/>
</dbReference>
<sequence length="118" mass="13786">MPRKNKPIEPIVLYLTQERLRNRMTQKQIADLSNIPLRTYQRIEQGKSEATISQVRRIIEVFDITWLDVAWGETGRRYIDTNDISASLKHLPASLRLPLFEVIKAVIEELEQTKRPTS</sequence>
<dbReference type="OrthoDB" id="5879459at2"/>